<feature type="binding site" evidence="2">
    <location>
        <position position="333"/>
    </location>
    <ligand>
        <name>Zn(2+)</name>
        <dbReference type="ChEBI" id="CHEBI:29105"/>
    </ligand>
</feature>
<proteinExistence type="inferred from homology"/>
<dbReference type="EMBL" id="SDOV01000001">
    <property type="protein sequence ID" value="KAH7646153.1"/>
    <property type="molecule type" value="Genomic_DNA"/>
</dbReference>
<evidence type="ECO:0000256" key="2">
    <source>
        <dbReference type="PIRSR" id="PIRSR607822-1"/>
    </source>
</evidence>
<feature type="binding site" evidence="2">
    <location>
        <position position="334"/>
    </location>
    <ligand>
        <name>Zn(2+)</name>
        <dbReference type="ChEBI" id="CHEBI:29105"/>
    </ligand>
</feature>
<dbReference type="GO" id="GO:0005975">
    <property type="term" value="P:carbohydrate metabolic process"/>
    <property type="evidence" value="ECO:0007669"/>
    <property type="project" value="InterPro"/>
</dbReference>
<dbReference type="InterPro" id="IPR012341">
    <property type="entry name" value="6hp_glycosidase-like_sf"/>
</dbReference>
<dbReference type="SMART" id="SM01260">
    <property type="entry name" value="LANC_like"/>
    <property type="match status" value="1"/>
</dbReference>
<dbReference type="GO" id="GO:0046872">
    <property type="term" value="F:metal ion binding"/>
    <property type="evidence" value="ECO:0007669"/>
    <property type="project" value="UniProtKB-KW"/>
</dbReference>
<dbReference type="CDD" id="cd04794">
    <property type="entry name" value="euk_LANCL"/>
    <property type="match status" value="1"/>
</dbReference>
<comment type="caution">
    <text evidence="4">The sequence shown here is derived from an EMBL/GenBank/DDBJ whole genome shotgun (WGS) entry which is preliminary data.</text>
</comment>
<dbReference type="PRINTS" id="PR01951">
    <property type="entry name" value="LANCEUKARYTE"/>
</dbReference>
<evidence type="ECO:0000313" key="3">
    <source>
        <dbReference type="EMBL" id="KAH7646153.1"/>
    </source>
</evidence>
<dbReference type="GO" id="GO:0031179">
    <property type="term" value="P:peptide modification"/>
    <property type="evidence" value="ECO:0007669"/>
    <property type="project" value="InterPro"/>
</dbReference>
<dbReference type="OrthoDB" id="10257263at2759"/>
<reference evidence="3" key="3">
    <citation type="journal article" date="2021" name="World Allergy Organ. J.">
        <title>Chromosome-level assembly of Dermatophagoides farinae genome and transcriptome reveals two novel allergens Der f 37 and Der f 39.</title>
        <authorList>
            <person name="Chen J."/>
            <person name="Cai Z."/>
            <person name="Fan D."/>
            <person name="Hu J."/>
            <person name="Hou Y."/>
            <person name="He Y."/>
            <person name="Zhang Z."/>
            <person name="Zhao Z."/>
            <person name="Gao P."/>
            <person name="Hu W."/>
            <person name="Sun J."/>
            <person name="Li J."/>
            <person name="Ji K."/>
        </authorList>
    </citation>
    <scope>NUCLEOTIDE SEQUENCE</scope>
    <source>
        <strain evidence="3">JKM2019</strain>
    </source>
</reference>
<dbReference type="SUPFAM" id="SSF158745">
    <property type="entry name" value="LanC-like"/>
    <property type="match status" value="1"/>
</dbReference>
<dbReference type="Proteomes" id="UP000828236">
    <property type="component" value="Unassembled WGS sequence"/>
</dbReference>
<comment type="similarity">
    <text evidence="1">Belongs to the LanC-like protein family.</text>
</comment>
<dbReference type="Pfam" id="PF05147">
    <property type="entry name" value="LANC_like"/>
    <property type="match status" value="1"/>
</dbReference>
<dbReference type="InterPro" id="IPR020464">
    <property type="entry name" value="LanC-like_prot_euk"/>
</dbReference>
<evidence type="ECO:0000256" key="1">
    <source>
        <dbReference type="ARBA" id="ARBA00007179"/>
    </source>
</evidence>
<organism evidence="4 5">
    <name type="scientific">Dermatophagoides farinae</name>
    <name type="common">American house dust mite</name>
    <dbReference type="NCBI Taxonomy" id="6954"/>
    <lineage>
        <taxon>Eukaryota</taxon>
        <taxon>Metazoa</taxon>
        <taxon>Ecdysozoa</taxon>
        <taxon>Arthropoda</taxon>
        <taxon>Chelicerata</taxon>
        <taxon>Arachnida</taxon>
        <taxon>Acari</taxon>
        <taxon>Acariformes</taxon>
        <taxon>Sarcoptiformes</taxon>
        <taxon>Astigmata</taxon>
        <taxon>Psoroptidia</taxon>
        <taxon>Analgoidea</taxon>
        <taxon>Pyroglyphidae</taxon>
        <taxon>Dermatophagoidinae</taxon>
        <taxon>Dermatophagoides</taxon>
    </lineage>
</organism>
<protein>
    <submittedName>
        <fullName evidence="4">Glutathione S-transferase lancl1</fullName>
    </submittedName>
    <submittedName>
        <fullName evidence="3">Lanc-like protein 2-like protein</fullName>
    </submittedName>
</protein>
<accession>A0A922L2X2</accession>
<reference evidence="4" key="1">
    <citation type="submission" date="2013-05" db="EMBL/GenBank/DDBJ databases">
        <authorList>
            <person name="Yim A.K.Y."/>
            <person name="Chan T.F."/>
            <person name="Ji K.M."/>
            <person name="Liu X.Y."/>
            <person name="Zhou J.W."/>
            <person name="Li R.Q."/>
            <person name="Yang K.Y."/>
            <person name="Li J."/>
            <person name="Li M."/>
            <person name="Law P.T.W."/>
            <person name="Wu Y.L."/>
            <person name="Cai Z.L."/>
            <person name="Qin H."/>
            <person name="Bao Y."/>
            <person name="Leung R.K.K."/>
            <person name="Ng P.K.S."/>
            <person name="Zou J."/>
            <person name="Zhong X.J."/>
            <person name="Ran P.X."/>
            <person name="Zhong N.S."/>
            <person name="Liu Z.G."/>
            <person name="Tsui S.K.W."/>
        </authorList>
    </citation>
    <scope>NUCLEOTIDE SEQUENCE</scope>
    <source>
        <strain evidence="4">Derf</strain>
        <tissue evidence="4">Whole organism</tissue>
    </source>
</reference>
<keyword evidence="2" id="KW-0479">Metal-binding</keyword>
<sequence>MGERYFPNHYLDYNDDNETLLIDGSESLITSLCTDFLRHIRVFLQELESNLTLSSSKDFTIYTGSTGIVLLYLKLYELNAFENERQDILRKANSLIKRSLENIGGGKERYSFLCGQTGVLACKVLINHARGKDYSKYLRIIRNLAPKILSDSTELPDEILFGRSGFLYSLLMIREKIEDSVQILDDNLIRSLVEKILKSGQLTSQREKNSSIPLIYYWHEKAYVGAAHGYAGILYILLEARNYLDDEKELNTLIKPTIDFVLGLQFPDTGNYRSSLNNTEDRLVHWCHGSPGVIHLLSLAYQVFEKEIYLNAAIKAADDIWHRGLLKKGCGLCHGTAGNGYAFIRLFQLTNDQKYLYRAVKFAEWCFEPHQHRIRIADRPYSLFEGLAGTIYFLADIIHPKQARFPAFQIKF</sequence>
<dbReference type="PRINTS" id="PR01950">
    <property type="entry name" value="LANCSUPER"/>
</dbReference>
<evidence type="ECO:0000313" key="5">
    <source>
        <dbReference type="Proteomes" id="UP000790347"/>
    </source>
</evidence>
<evidence type="ECO:0000313" key="4">
    <source>
        <dbReference type="EMBL" id="KAH9516508.1"/>
    </source>
</evidence>
<dbReference type="AlphaFoldDB" id="A0A922L2X2"/>
<gene>
    <name evidence="4" type="primary">LANCL1_1</name>
    <name evidence="4" type="ORF">DERF_007243</name>
    <name evidence="3" type="ORF">HUG17_1691</name>
</gene>
<dbReference type="PANTHER" id="PTHR12736:SF21">
    <property type="entry name" value="LANC-LIKE PROTEIN 2"/>
    <property type="match status" value="1"/>
</dbReference>
<dbReference type="GO" id="GO:0005886">
    <property type="term" value="C:plasma membrane"/>
    <property type="evidence" value="ECO:0007669"/>
    <property type="project" value="TreeGrafter"/>
</dbReference>
<feature type="binding site" evidence="2">
    <location>
        <position position="287"/>
    </location>
    <ligand>
        <name>Zn(2+)</name>
        <dbReference type="ChEBI" id="CHEBI:29105"/>
    </ligand>
</feature>
<dbReference type="InterPro" id="IPR007822">
    <property type="entry name" value="LANC-like"/>
</dbReference>
<name>A0A922L2X2_DERFA</name>
<reference evidence="3" key="2">
    <citation type="submission" date="2020-06" db="EMBL/GenBank/DDBJ databases">
        <authorList>
            <person name="Ji K."/>
            <person name="Li J."/>
        </authorList>
    </citation>
    <scope>NUCLEOTIDE SEQUENCE</scope>
    <source>
        <strain evidence="3">JKM2019</strain>
        <tissue evidence="3">Whole body</tissue>
    </source>
</reference>
<dbReference type="PANTHER" id="PTHR12736">
    <property type="entry name" value="LANC-LIKE PROTEIN"/>
    <property type="match status" value="1"/>
</dbReference>
<reference evidence="4" key="4">
    <citation type="journal article" date="2022" name="Res Sq">
        <title>Comparative Genomics Reveals Insights into the Divergent Evolution of Astigmatic Mites and Household Pest Adaptations.</title>
        <authorList>
            <person name="Xiong Q."/>
            <person name="Wan A.T.-Y."/>
            <person name="Liu X.-Y."/>
            <person name="Fung C.S.-H."/>
            <person name="Xiao X."/>
            <person name="Malainual N."/>
            <person name="Hou J."/>
            <person name="Wang L."/>
            <person name="Wang M."/>
            <person name="Yang K."/>
            <person name="Cui Y."/>
            <person name="Leung E."/>
            <person name="Nong W."/>
            <person name="Shin S.-K."/>
            <person name="Au S."/>
            <person name="Jeong K.Y."/>
            <person name="Chew F.T."/>
            <person name="Hui J."/>
            <person name="Leung T.F."/>
            <person name="Tungtrongchitr A."/>
            <person name="Zhong N."/>
            <person name="Liu Z."/>
            <person name="Tsui S."/>
        </authorList>
    </citation>
    <scope>NUCLEOTIDE SEQUENCE</scope>
    <source>
        <strain evidence="4">Derf</strain>
        <tissue evidence="4">Whole organism</tissue>
    </source>
</reference>
<dbReference type="Gene3D" id="1.50.10.10">
    <property type="match status" value="1"/>
</dbReference>
<dbReference type="EMBL" id="ASGP02000003">
    <property type="protein sequence ID" value="KAH9516508.1"/>
    <property type="molecule type" value="Genomic_DNA"/>
</dbReference>
<keyword evidence="5" id="KW-1185">Reference proteome</keyword>
<dbReference type="Proteomes" id="UP000790347">
    <property type="component" value="Unassembled WGS sequence"/>
</dbReference>
<keyword evidence="2" id="KW-0862">Zinc</keyword>